<dbReference type="InterPro" id="IPR036736">
    <property type="entry name" value="ACP-like_sf"/>
</dbReference>
<dbReference type="InterPro" id="IPR045851">
    <property type="entry name" value="AMP-bd_C_sf"/>
</dbReference>
<keyword evidence="15" id="KW-1185">Reference proteome</keyword>
<dbReference type="InterPro" id="IPR040097">
    <property type="entry name" value="FAAL/FAAC"/>
</dbReference>
<dbReference type="CDD" id="cd05931">
    <property type="entry name" value="FAAL"/>
    <property type="match status" value="1"/>
</dbReference>
<proteinExistence type="inferred from homology"/>
<dbReference type="InterPro" id="IPR057737">
    <property type="entry name" value="Condensation_MtbB-like"/>
</dbReference>
<name>A0A1G9EGJ5_ACTMZ</name>
<keyword evidence="6" id="KW-0597">Phosphoprotein</keyword>
<dbReference type="GO" id="GO:0016874">
    <property type="term" value="F:ligase activity"/>
    <property type="evidence" value="ECO:0007669"/>
    <property type="project" value="UniProtKB-KW"/>
</dbReference>
<dbReference type="PANTHER" id="PTHR45527:SF10">
    <property type="entry name" value="PYOCHELIN SYNTHASE PCHF"/>
    <property type="match status" value="1"/>
</dbReference>
<dbReference type="FunFam" id="3.40.50.12780:FF:000013">
    <property type="entry name" value="Long-chain-fatty-acid--AMP ligase FadD32"/>
    <property type="match status" value="1"/>
</dbReference>
<dbReference type="Gene3D" id="3.30.559.10">
    <property type="entry name" value="Chloramphenicol acetyltransferase-like domain"/>
    <property type="match status" value="1"/>
</dbReference>
<dbReference type="PROSITE" id="PS00012">
    <property type="entry name" value="PHOSPHOPANTETHEINE"/>
    <property type="match status" value="1"/>
</dbReference>
<dbReference type="Pfam" id="PF00550">
    <property type="entry name" value="PP-binding"/>
    <property type="match status" value="2"/>
</dbReference>
<dbReference type="GO" id="GO:0031177">
    <property type="term" value="F:phosphopantetheine binding"/>
    <property type="evidence" value="ECO:0007669"/>
    <property type="project" value="InterPro"/>
</dbReference>
<evidence type="ECO:0000256" key="5">
    <source>
        <dbReference type="ARBA" id="ARBA00022450"/>
    </source>
</evidence>
<keyword evidence="12" id="KW-0812">Transmembrane</keyword>
<reference evidence="15" key="1">
    <citation type="submission" date="2016-10" db="EMBL/GenBank/DDBJ databases">
        <authorList>
            <person name="Varghese N."/>
            <person name="Submissions S."/>
        </authorList>
    </citation>
    <scope>NUCLEOTIDE SEQUENCE [LARGE SCALE GENOMIC DNA]</scope>
    <source>
        <strain evidence="15">DSM 45460</strain>
    </source>
</reference>
<dbReference type="GO" id="GO:0044550">
    <property type="term" value="P:secondary metabolite biosynthetic process"/>
    <property type="evidence" value="ECO:0007669"/>
    <property type="project" value="TreeGrafter"/>
</dbReference>
<dbReference type="GO" id="GO:0016491">
    <property type="term" value="F:oxidoreductase activity"/>
    <property type="evidence" value="ECO:0007669"/>
    <property type="project" value="InterPro"/>
</dbReference>
<dbReference type="Pfam" id="PF23024">
    <property type="entry name" value="AMP-dom_DIP2-like"/>
    <property type="match status" value="1"/>
</dbReference>
<dbReference type="InterPro" id="IPR020845">
    <property type="entry name" value="AMP-binding_CS"/>
</dbReference>
<dbReference type="Pfam" id="PF00881">
    <property type="entry name" value="Nitroreductase"/>
    <property type="match status" value="1"/>
</dbReference>
<dbReference type="EMBL" id="FNFM01000012">
    <property type="protein sequence ID" value="SDK75262.1"/>
    <property type="molecule type" value="Genomic_DNA"/>
</dbReference>
<dbReference type="InterPro" id="IPR006162">
    <property type="entry name" value="Ppantetheine_attach_site"/>
</dbReference>
<dbReference type="FunFam" id="3.30.559.10:FF:000023">
    <property type="entry name" value="Non-ribosomal peptide synthetase"/>
    <property type="match status" value="1"/>
</dbReference>
<dbReference type="Gene3D" id="2.30.38.10">
    <property type="entry name" value="Luciferase, Domain 3"/>
    <property type="match status" value="1"/>
</dbReference>
<dbReference type="SUPFAM" id="SSF47336">
    <property type="entry name" value="ACP-like"/>
    <property type="match status" value="2"/>
</dbReference>
<comment type="cofactor">
    <cofactor evidence="1">
        <name>pantetheine 4'-phosphate</name>
        <dbReference type="ChEBI" id="CHEBI:47942"/>
    </cofactor>
</comment>
<evidence type="ECO:0000313" key="15">
    <source>
        <dbReference type="Proteomes" id="UP000199213"/>
    </source>
</evidence>
<dbReference type="RefSeq" id="WP_176798066.1">
    <property type="nucleotide sequence ID" value="NZ_FNFM01000012.1"/>
</dbReference>
<dbReference type="SUPFAM" id="SSF55469">
    <property type="entry name" value="FMN-dependent nitroreductase-like"/>
    <property type="match status" value="1"/>
</dbReference>
<evidence type="ECO:0000256" key="7">
    <source>
        <dbReference type="ARBA" id="ARBA00022598"/>
    </source>
</evidence>
<feature type="region of interest" description="Disordered" evidence="11">
    <location>
        <begin position="2006"/>
        <end position="2042"/>
    </location>
</feature>
<feature type="transmembrane region" description="Helical" evidence="12">
    <location>
        <begin position="72"/>
        <end position="94"/>
    </location>
</feature>
<evidence type="ECO:0000256" key="4">
    <source>
        <dbReference type="ARBA" id="ARBA00016743"/>
    </source>
</evidence>
<organism evidence="14 15">
    <name type="scientific">Actinopolyspora mzabensis</name>
    <dbReference type="NCBI Taxonomy" id="995066"/>
    <lineage>
        <taxon>Bacteria</taxon>
        <taxon>Bacillati</taxon>
        <taxon>Actinomycetota</taxon>
        <taxon>Actinomycetes</taxon>
        <taxon>Actinopolysporales</taxon>
        <taxon>Actinopolysporaceae</taxon>
        <taxon>Actinopolyspora</taxon>
    </lineage>
</organism>
<dbReference type="Gene3D" id="3.30.300.30">
    <property type="match status" value="3"/>
</dbReference>
<feature type="domain" description="Carrier" evidence="13">
    <location>
        <begin position="1934"/>
        <end position="2009"/>
    </location>
</feature>
<evidence type="ECO:0000256" key="9">
    <source>
        <dbReference type="ARBA" id="ARBA00023098"/>
    </source>
</evidence>
<dbReference type="Gene3D" id="3.40.50.12780">
    <property type="entry name" value="N-terminal domain of ligase-like"/>
    <property type="match status" value="1"/>
</dbReference>
<keyword evidence="12" id="KW-0472">Membrane</keyword>
<evidence type="ECO:0000313" key="14">
    <source>
        <dbReference type="EMBL" id="SDK75262.1"/>
    </source>
</evidence>
<dbReference type="FunFam" id="3.40.50.12780:FF:000012">
    <property type="entry name" value="Non-ribosomal peptide synthetase"/>
    <property type="match status" value="1"/>
</dbReference>
<dbReference type="Gene3D" id="3.40.50.980">
    <property type="match status" value="2"/>
</dbReference>
<dbReference type="NCBIfam" id="TIGR01733">
    <property type="entry name" value="AA-adenyl-dom"/>
    <property type="match status" value="1"/>
</dbReference>
<dbReference type="Pfam" id="PF00668">
    <property type="entry name" value="Condensation"/>
    <property type="match status" value="1"/>
</dbReference>
<dbReference type="GO" id="GO:0008610">
    <property type="term" value="P:lipid biosynthetic process"/>
    <property type="evidence" value="ECO:0007669"/>
    <property type="project" value="InterPro"/>
</dbReference>
<comment type="pathway">
    <text evidence="2">Siderophore biosynthesis; mycobactin biosynthesis.</text>
</comment>
<keyword evidence="9" id="KW-0443">Lipid metabolism</keyword>
<protein>
    <recommendedName>
        <fullName evidence="4">Phenyloxazoline synthase MbtB</fullName>
    </recommendedName>
    <alternativeName>
        <fullName evidence="10">Mycobactin synthetase protein B</fullName>
    </alternativeName>
</protein>
<dbReference type="InterPro" id="IPR029479">
    <property type="entry name" value="Nitroreductase"/>
</dbReference>
<evidence type="ECO:0000259" key="13">
    <source>
        <dbReference type="PROSITE" id="PS50075"/>
    </source>
</evidence>
<dbReference type="InterPro" id="IPR000415">
    <property type="entry name" value="Nitroreductase-like"/>
</dbReference>
<dbReference type="SUPFAM" id="SSF52777">
    <property type="entry name" value="CoA-dependent acyltransferases"/>
    <property type="match status" value="2"/>
</dbReference>
<dbReference type="Pfam" id="PF00501">
    <property type="entry name" value="AMP-binding"/>
    <property type="match status" value="2"/>
</dbReference>
<accession>A0A1G9EGJ5</accession>
<dbReference type="SUPFAM" id="SSF56801">
    <property type="entry name" value="Acetyl-CoA synthetase-like"/>
    <property type="match status" value="2"/>
</dbReference>
<dbReference type="GO" id="GO:0071766">
    <property type="term" value="P:Actinobacterium-type cell wall biogenesis"/>
    <property type="evidence" value="ECO:0007669"/>
    <property type="project" value="UniProtKB-ARBA"/>
</dbReference>
<keyword evidence="12" id="KW-1133">Transmembrane helix</keyword>
<evidence type="ECO:0000256" key="10">
    <source>
        <dbReference type="ARBA" id="ARBA00033440"/>
    </source>
</evidence>
<evidence type="ECO:0000256" key="12">
    <source>
        <dbReference type="SAM" id="Phobius"/>
    </source>
</evidence>
<dbReference type="Gene3D" id="1.10.1200.10">
    <property type="entry name" value="ACP-like"/>
    <property type="match status" value="2"/>
</dbReference>
<evidence type="ECO:0000256" key="6">
    <source>
        <dbReference type="ARBA" id="ARBA00022553"/>
    </source>
</evidence>
<evidence type="ECO:0000256" key="8">
    <source>
        <dbReference type="ARBA" id="ARBA00022832"/>
    </source>
</evidence>
<dbReference type="CDD" id="cd19535">
    <property type="entry name" value="Cyc_NRPS"/>
    <property type="match status" value="1"/>
</dbReference>
<dbReference type="PANTHER" id="PTHR45527">
    <property type="entry name" value="NONRIBOSOMAL PEPTIDE SYNTHETASE"/>
    <property type="match status" value="1"/>
</dbReference>
<dbReference type="Proteomes" id="UP000199213">
    <property type="component" value="Unassembled WGS sequence"/>
</dbReference>
<dbReference type="Gene3D" id="3.30.559.30">
    <property type="entry name" value="Nonribosomal peptide synthetase, condensation domain"/>
    <property type="match status" value="1"/>
</dbReference>
<dbReference type="InterPro" id="IPR001242">
    <property type="entry name" value="Condensation_dom"/>
</dbReference>
<dbReference type="Gene3D" id="3.40.109.10">
    <property type="entry name" value="NADH Oxidase"/>
    <property type="match status" value="1"/>
</dbReference>
<evidence type="ECO:0000256" key="2">
    <source>
        <dbReference type="ARBA" id="ARBA00005102"/>
    </source>
</evidence>
<evidence type="ECO:0000256" key="3">
    <source>
        <dbReference type="ARBA" id="ARBA00007380"/>
    </source>
</evidence>
<keyword evidence="5" id="KW-0596">Phosphopantetheine</keyword>
<dbReference type="SMART" id="SM00823">
    <property type="entry name" value="PKS_PP"/>
    <property type="match status" value="2"/>
</dbReference>
<feature type="domain" description="Carrier" evidence="13">
    <location>
        <begin position="613"/>
        <end position="689"/>
    </location>
</feature>
<dbReference type="PROSITE" id="PS00455">
    <property type="entry name" value="AMP_BINDING"/>
    <property type="match status" value="2"/>
</dbReference>
<dbReference type="InterPro" id="IPR025110">
    <property type="entry name" value="AMP-bd_C"/>
</dbReference>
<dbReference type="InterPro" id="IPR000873">
    <property type="entry name" value="AMP-dep_synth/lig_dom"/>
</dbReference>
<dbReference type="InterPro" id="IPR042099">
    <property type="entry name" value="ANL_N_sf"/>
</dbReference>
<keyword evidence="7" id="KW-0436">Ligase</keyword>
<sequence>MTDLAERAPHSRSESLLDVVRERAERDPHAVALRFLSSGEYPGRTLTSIELDTRARAIASELQDRRLGGDRALLLLPGGMDFLVAFFGCLYAGVAAVPCAPPSNADSSESGRIARVAEDADVGAVLMHSTMTDPAYPRGRGDPLSDDVARIEVDRVAPDAASLWKPPLLHGTDLAMLQYTSGSTGDPKGVAVTADNLAAQLVNFRDLAGLPAGGNVVSWMPLHHALGLGHVLLAQFVGGEGVFMNPDDFVAQPHRWLEAITATEGPIFGGGPNFAYQRCVDLITPQQREQLDLSGWHAALIGGERLRPHTLRRFADLFVPCGFRTRALFPAYGLTETMQIVTAGPGTAPEGVELDAVRLEQGHAAEATGEQRSQAFVPCGAPGPRANVHIVDPETGAERADNAIGEVWIEGPVVCREYWRKPEATENTFGAMLDDGRGPFLRTGDLGFLRGGELVICGRLKELVIVNGRNMHPQDIEQSAQRVSPDPALPAAAFATEVDEQEQLVVVQTVPGTPDSARHDLAAVAERLRQAVTSDHQVAVHEILLVEPGQIPTTHSGKVRRGNCRESYQRGELRTVARSAAPEDVDRTATETHSEHSEMRNMVLGLAPELRSSVISTEVRRRVAHACGTSPEELPGDQQLAGLGIESLRTIELRHSLQRDFGVTLPTAEFFRSTVTELGELIDRGLDGGGSSAASWPTLTSDPDNRFEPFPLTGLQHAYLVGRAATYELSGTSIHLYAEHDSPELDLPRLQRALDTLVQRQEMLRAVVSADGYQRILAEVPSVPIAEYDLRDADERAVQHHLDAMREEMGHQVIPLDTWPMFDIRVTWMEGNHARVHVSLDLLIFDVASVRLFFLEWGDLYRDPNTQLPPVDVSFRDFVLAAEHIADTDEYQRSRDYWMDRIATLPPSPELPSANSAEQLDRPIRQRRHDRLDAQRWQRLKEHAAELGVTPTSVLLAAYATALGAWSRSSHFTIDVPLFSRFPLHPHIDNILGDFTSVSLLEVDLRSDEGIGVLAQRLQHQMWRDLEHRYFSGVEVMREAARARGVPPSAFASVVFASTREHGRDQAFEQGEWGSKWLGELVYGITQTPQVLLDHQVYERDGALTFNWDAVERLFAPGVLDDMFATYLRLLHELADHEHTWEPGGFDPLPRAHRELIDSANDTAGPAPAGYLFSGIVEQAATHPQRPAVITSMRKLTFAELHGHACRLAWLLREAGAVPNRLVAVATDKSAEQIVAALAVQLAGAAYLPLDPDLPTARQDHLLSHGEVSLVLTRAQGPDRDWPEGVTRFVVDLDEPVEQQPAPQPAQQPTDLAYVLYTSGSTGEPKGVMQTHRATLNTLVDANERMRVGPDDRVLGLSELSFDLSVWDVFGALGAGAALVLPEPEAQRDPARWLELMAQHGVTVWNSVPALMGMLVEHLADTRQHPGTDELRAVWFSGDWIPIDLPDRVREIAPKARIIASGGPTETAIWCVVNQLGEIDPQLDSIPYGRPMRNHTIHVLDDRLEECPLWCPGEMYIGGIGLAEGYWRDPERTRSAFITHPRTGERLYRSGDTGRWLDTGELEILGRSDDQLKVGGFRIEPGEIESTLVRHEAVRAAAVTAAGNEHRRLVAFVVPEDERDEVTGDDGEDVLGAEITDPAARLEHKLALPGRRTDLDGSVTELTDFYGAADGETATRSSHREFGDRAVPLEDLARLLERLRGLGEGPLPKYRYGSAGSLYPVQTYVYTAPGGVEGLGGGTYYHDPVAHRLVTVSDTRLNPDIHVPDNRALFRKSAFTVVLVAQNRAIEPLYGSRSRDFCLIEAGLISQLLEEAAADCDIGLCQVGLIRETHELRQAFDLDDGHTVLHGLIGGARVQATGVSDSTDAAGNERNTDTAEQLRSYLGERLPRYMVPATVSLLDRLPLTPRGKLDRTALRRLADDHAGDGDTARAEHTPPANELERTITSVLQRVLDTDRIGVLDNFFDLGADSVIVVRAHRHLREELGRDYPLMTMFEHPNIRRLAQHLAEHDDSSGAAGASASTGFERANRRSTRRRRGSRQGRA</sequence>
<evidence type="ECO:0000256" key="1">
    <source>
        <dbReference type="ARBA" id="ARBA00001957"/>
    </source>
</evidence>
<dbReference type="GO" id="GO:0043041">
    <property type="term" value="P:amino acid activation for nonribosomal peptide biosynthetic process"/>
    <property type="evidence" value="ECO:0007669"/>
    <property type="project" value="TreeGrafter"/>
</dbReference>
<dbReference type="PROSITE" id="PS50075">
    <property type="entry name" value="CARRIER"/>
    <property type="match status" value="2"/>
</dbReference>
<dbReference type="InterPro" id="IPR023213">
    <property type="entry name" value="CAT-like_dom_sf"/>
</dbReference>
<dbReference type="InterPro" id="IPR009081">
    <property type="entry name" value="PP-bd_ACP"/>
</dbReference>
<dbReference type="GO" id="GO:0006631">
    <property type="term" value="P:fatty acid metabolic process"/>
    <property type="evidence" value="ECO:0007669"/>
    <property type="project" value="UniProtKB-KW"/>
</dbReference>
<evidence type="ECO:0000256" key="11">
    <source>
        <dbReference type="SAM" id="MobiDB-lite"/>
    </source>
</evidence>
<feature type="compositionally biased region" description="Basic residues" evidence="11">
    <location>
        <begin position="2028"/>
        <end position="2042"/>
    </location>
</feature>
<dbReference type="FunFam" id="3.30.559.30:FF:000006">
    <property type="entry name" value="Yersiniabactin polyketide/non-ribosomal peptide synthetase"/>
    <property type="match status" value="1"/>
</dbReference>
<dbReference type="GO" id="GO:0005737">
    <property type="term" value="C:cytoplasm"/>
    <property type="evidence" value="ECO:0007669"/>
    <property type="project" value="TreeGrafter"/>
</dbReference>
<dbReference type="InterPro" id="IPR010071">
    <property type="entry name" value="AA_adenyl_dom"/>
</dbReference>
<gene>
    <name evidence="14" type="ORF">SAMN04487820_11238</name>
</gene>
<comment type="similarity">
    <text evidence="3">Belongs to the ATP-dependent AMP-binding enzyme family. MbtB subfamily.</text>
</comment>
<keyword evidence="8" id="KW-0276">Fatty acid metabolism</keyword>
<dbReference type="CDD" id="cd02142">
    <property type="entry name" value="McbC_SagB-like_oxidoreductase"/>
    <property type="match status" value="1"/>
</dbReference>
<dbReference type="InterPro" id="IPR020806">
    <property type="entry name" value="PKS_PP-bd"/>
</dbReference>